<dbReference type="AlphaFoldDB" id="A0A2G4RDS5"/>
<dbReference type="OrthoDB" id="5124200at2"/>
<feature type="domain" description="DUF7007" evidence="1">
    <location>
        <begin position="146"/>
        <end position="263"/>
    </location>
</feature>
<dbReference type="Proteomes" id="UP000228751">
    <property type="component" value="Unassembled WGS sequence"/>
</dbReference>
<evidence type="ECO:0000313" key="3">
    <source>
        <dbReference type="Proteomes" id="UP000228751"/>
    </source>
</evidence>
<name>A0A2G4RDS5_9PROT</name>
<reference evidence="2 3" key="1">
    <citation type="submission" date="2017-10" db="EMBL/GenBank/DDBJ databases">
        <title>Genomic analysis of the genus Acetobacter.</title>
        <authorList>
            <person name="Kim K.H."/>
            <person name="Chun B.H."/>
            <person name="Son A.R."/>
            <person name="Jeon C.O."/>
        </authorList>
    </citation>
    <scope>NUCLEOTIDE SEQUENCE [LARGE SCALE GENOMIC DNA]</scope>
    <source>
        <strain evidence="2 3">LHT 2458</strain>
    </source>
</reference>
<sequence length="348" mass="39207">MSTSVKATATAKRKPRHIVPQACLASLNEPPRSALRWEEGSTNEATGVREFQAFASINGGKERQVAIVSAEPRGKDRFFYRCEKILCFEEFDSDKMRVRSSFGVYGFNFADLDTQIGRSVKNVEIMAGNPMYVGRSVSPQSLEHLSRGPWGKIQNARALRFDQHGRPDIVTVSTAGHGGYILSEDAVKEMPSPLRSGRCYEEDCGWSHVALSFPELFTPLELHTAQRTLANYEPDVWEKYFGQELAPGMSQEKDNRTFLAKHADDYLVVSAITSKDHPGFVEVTAVRGKMTGEMNRHHEAKHFYVPSEEYSAKSRREPYFVIDLDRHSEEPPCLEVKNELTEDEAPSP</sequence>
<dbReference type="InterPro" id="IPR054276">
    <property type="entry name" value="DUF7007"/>
</dbReference>
<gene>
    <name evidence="2" type="ORF">CSR02_04815</name>
</gene>
<proteinExistence type="predicted"/>
<protein>
    <recommendedName>
        <fullName evidence="1">DUF7007 domain-containing protein</fullName>
    </recommendedName>
</protein>
<dbReference type="EMBL" id="PEBQ01000077">
    <property type="protein sequence ID" value="PHY94716.1"/>
    <property type="molecule type" value="Genomic_DNA"/>
</dbReference>
<evidence type="ECO:0000313" key="2">
    <source>
        <dbReference type="EMBL" id="PHY94716.1"/>
    </source>
</evidence>
<dbReference type="RefSeq" id="WP_099540772.1">
    <property type="nucleotide sequence ID" value="NZ_PEBQ01000077.1"/>
</dbReference>
<keyword evidence="3" id="KW-1185">Reference proteome</keyword>
<organism evidence="2 3">
    <name type="scientific">Acetobacter pomorum</name>
    <dbReference type="NCBI Taxonomy" id="65959"/>
    <lineage>
        <taxon>Bacteria</taxon>
        <taxon>Pseudomonadati</taxon>
        <taxon>Pseudomonadota</taxon>
        <taxon>Alphaproteobacteria</taxon>
        <taxon>Acetobacterales</taxon>
        <taxon>Acetobacteraceae</taxon>
        <taxon>Acetobacter</taxon>
    </lineage>
</organism>
<dbReference type="Pfam" id="PF22653">
    <property type="entry name" value="DUF7007"/>
    <property type="match status" value="1"/>
</dbReference>
<comment type="caution">
    <text evidence="2">The sequence shown here is derived from an EMBL/GenBank/DDBJ whole genome shotgun (WGS) entry which is preliminary data.</text>
</comment>
<evidence type="ECO:0000259" key="1">
    <source>
        <dbReference type="Pfam" id="PF22653"/>
    </source>
</evidence>
<accession>A0A2G4RDS5</accession>